<proteinExistence type="predicted"/>
<name>A0A345PJY5_9BACI</name>
<accession>A0A345PJY5</accession>
<gene>
    <name evidence="1" type="ORF">CUC15_15855</name>
</gene>
<protein>
    <submittedName>
        <fullName evidence="1">Uncharacterized protein</fullName>
    </submittedName>
</protein>
<reference evidence="2" key="1">
    <citation type="submission" date="2017-11" db="EMBL/GenBank/DDBJ databases">
        <authorList>
            <person name="Zhu W."/>
        </authorList>
    </citation>
    <scope>NUCLEOTIDE SEQUENCE [LARGE SCALE GENOMIC DNA]</scope>
    <source>
        <strain evidence="2">160</strain>
    </source>
</reference>
<evidence type="ECO:0000313" key="2">
    <source>
        <dbReference type="Proteomes" id="UP000253908"/>
    </source>
</evidence>
<dbReference type="OrthoDB" id="2886864at2"/>
<keyword evidence="2" id="KW-1185">Reference proteome</keyword>
<dbReference type="AlphaFoldDB" id="A0A345PJY5"/>
<evidence type="ECO:0000313" key="1">
    <source>
        <dbReference type="EMBL" id="AXI10315.1"/>
    </source>
</evidence>
<dbReference type="EMBL" id="CP024848">
    <property type="protein sequence ID" value="AXI10315.1"/>
    <property type="molecule type" value="Genomic_DNA"/>
</dbReference>
<sequence>MSNNNILPTTQRSKLDVALELTQLYVEEYPTDADELEYKFSQFYALVSVLENTDNSSLRELVPEEILNKIR</sequence>
<organism evidence="1 2">
    <name type="scientific">Oceanobacillus zhaokaii</name>
    <dbReference type="NCBI Taxonomy" id="2052660"/>
    <lineage>
        <taxon>Bacteria</taxon>
        <taxon>Bacillati</taxon>
        <taxon>Bacillota</taxon>
        <taxon>Bacilli</taxon>
        <taxon>Bacillales</taxon>
        <taxon>Bacillaceae</taxon>
        <taxon>Oceanobacillus</taxon>
    </lineage>
</organism>
<dbReference type="RefSeq" id="WP_114917601.1">
    <property type="nucleotide sequence ID" value="NZ_CP024848.1"/>
</dbReference>
<dbReference type="KEGG" id="ocn:CUC15_15855"/>
<dbReference type="Proteomes" id="UP000253908">
    <property type="component" value="Chromosome"/>
</dbReference>